<evidence type="ECO:0000256" key="10">
    <source>
        <dbReference type="ARBA" id="ARBA00070065"/>
    </source>
</evidence>
<dbReference type="RefSeq" id="WP_085074704.1">
    <property type="nucleotide sequence ID" value="NZ_BLKU01000005.1"/>
</dbReference>
<dbReference type="EC" id="2.1.1.374" evidence="9"/>
<sequence length="230" mass="24748">MTSEVMDWDGAYRGEAGFEGPPPWNIGEPQPELAALIAEGKVRSDVLDAGCGFAELSLALAAQGYTVVGIDITPTAIAAATKAAQTRGLTTASFEQADITSFTGYDGRFATVIDSTLFHSLPVEGRDGYLRSVHRAAAPGANYYVLVFAKGAFPAELETKPNEVDEEELRAAVSKYWEIDEIRPAFIHANASAIPNEVPETPIAFPPHDLDEKGRIKFPAYLLQAHKPAQ</sequence>
<dbReference type="KEGG" id="mku:I2456_26505"/>
<evidence type="ECO:0000313" key="14">
    <source>
        <dbReference type="EMBL" id="QPI37761.1"/>
    </source>
</evidence>
<evidence type="ECO:0000256" key="5">
    <source>
        <dbReference type="ARBA" id="ARBA00022603"/>
    </source>
</evidence>
<evidence type="ECO:0000256" key="6">
    <source>
        <dbReference type="ARBA" id="ARBA00022679"/>
    </source>
</evidence>
<evidence type="ECO:0000313" key="15">
    <source>
        <dbReference type="Proteomes" id="UP000663583"/>
    </source>
</evidence>
<evidence type="ECO:0000256" key="7">
    <source>
        <dbReference type="ARBA" id="ARBA00022691"/>
    </source>
</evidence>
<dbReference type="Gene3D" id="3.40.50.150">
    <property type="entry name" value="Vaccinia Virus protein VP39"/>
    <property type="match status" value="1"/>
</dbReference>
<dbReference type="Proteomes" id="UP000663583">
    <property type="component" value="Chromosome"/>
</dbReference>
<evidence type="ECO:0000256" key="11">
    <source>
        <dbReference type="ARBA" id="ARBA00079589"/>
    </source>
</evidence>
<evidence type="ECO:0000256" key="9">
    <source>
        <dbReference type="ARBA" id="ARBA00066817"/>
    </source>
</evidence>
<gene>
    <name evidence="14" type="ORF">I2456_26505</name>
</gene>
<accession>A0AAX1J8H3</accession>
<dbReference type="PANTHER" id="PTHR43464">
    <property type="entry name" value="METHYLTRANSFERASE"/>
    <property type="match status" value="1"/>
</dbReference>
<comment type="similarity">
    <text evidence="2">Belongs to the methyltransferase superfamily.</text>
</comment>
<evidence type="ECO:0000259" key="13">
    <source>
        <dbReference type="Pfam" id="PF13649"/>
    </source>
</evidence>
<dbReference type="GO" id="GO:0032259">
    <property type="term" value="P:methylation"/>
    <property type="evidence" value="ECO:0007669"/>
    <property type="project" value="UniProtKB-KW"/>
</dbReference>
<keyword evidence="5 14" id="KW-0489">Methyltransferase</keyword>
<reference evidence="14" key="1">
    <citation type="submission" date="2020-11" db="EMBL/GenBank/DDBJ databases">
        <title>Intraspecies plasmid and genomic variation of Mycobacterium kubicae revealed by the complete genome sequences of two clinical isolates.</title>
        <authorList>
            <person name="Hendrix J.R."/>
            <person name="Epperson L.E."/>
            <person name="Honda J.R."/>
            <person name="Strong M."/>
        </authorList>
    </citation>
    <scope>NUCLEOTIDE SEQUENCE</scope>
    <source>
        <strain evidence="14">JCM 13573</strain>
    </source>
</reference>
<dbReference type="GO" id="GO:0008168">
    <property type="term" value="F:methyltransferase activity"/>
    <property type="evidence" value="ECO:0007669"/>
    <property type="project" value="UniProtKB-KW"/>
</dbReference>
<keyword evidence="7" id="KW-0949">S-adenosyl-L-methionine</keyword>
<dbReference type="AlphaFoldDB" id="A0AAX1J8H3"/>
<evidence type="ECO:0000256" key="12">
    <source>
        <dbReference type="SAM" id="MobiDB-lite"/>
    </source>
</evidence>
<evidence type="ECO:0000256" key="3">
    <source>
        <dbReference type="ARBA" id="ARBA00011245"/>
    </source>
</evidence>
<name>A0AAX1J8H3_9MYCO</name>
<comment type="subunit">
    <text evidence="3">Monomer.</text>
</comment>
<comment type="subcellular location">
    <subcellularLocation>
        <location evidence="1">Cytoplasm</location>
    </subcellularLocation>
</comment>
<dbReference type="CDD" id="cd02440">
    <property type="entry name" value="AdoMet_MTases"/>
    <property type="match status" value="1"/>
</dbReference>
<dbReference type="PANTHER" id="PTHR43464:SF19">
    <property type="entry name" value="UBIQUINONE BIOSYNTHESIS O-METHYLTRANSFERASE, MITOCHONDRIAL"/>
    <property type="match status" value="1"/>
</dbReference>
<feature type="region of interest" description="Disordered" evidence="12">
    <location>
        <begin position="1"/>
        <end position="25"/>
    </location>
</feature>
<evidence type="ECO:0000256" key="4">
    <source>
        <dbReference type="ARBA" id="ARBA00022490"/>
    </source>
</evidence>
<dbReference type="FunFam" id="3.40.50.150:FF:000291">
    <property type="entry name" value="Benzoquinone methyltransferase"/>
    <property type="match status" value="1"/>
</dbReference>
<evidence type="ECO:0000256" key="1">
    <source>
        <dbReference type="ARBA" id="ARBA00004496"/>
    </source>
</evidence>
<proteinExistence type="inferred from homology"/>
<evidence type="ECO:0000256" key="2">
    <source>
        <dbReference type="ARBA" id="ARBA00008361"/>
    </source>
</evidence>
<evidence type="ECO:0000256" key="8">
    <source>
        <dbReference type="ARBA" id="ARBA00052247"/>
    </source>
</evidence>
<dbReference type="EMBL" id="CP065047">
    <property type="protein sequence ID" value="QPI37761.1"/>
    <property type="molecule type" value="Genomic_DNA"/>
</dbReference>
<organism evidence="14 15">
    <name type="scientific">Mycobacterium kubicae</name>
    <dbReference type="NCBI Taxonomy" id="120959"/>
    <lineage>
        <taxon>Bacteria</taxon>
        <taxon>Bacillati</taxon>
        <taxon>Actinomycetota</taxon>
        <taxon>Actinomycetes</taxon>
        <taxon>Mycobacteriales</taxon>
        <taxon>Mycobacteriaceae</taxon>
        <taxon>Mycobacterium</taxon>
        <taxon>Mycobacterium simiae complex</taxon>
    </lineage>
</organism>
<dbReference type="SUPFAM" id="SSF53335">
    <property type="entry name" value="S-adenosyl-L-methionine-dependent methyltransferases"/>
    <property type="match status" value="1"/>
</dbReference>
<keyword evidence="6" id="KW-0808">Transferase</keyword>
<dbReference type="Pfam" id="PF13649">
    <property type="entry name" value="Methyltransf_25"/>
    <property type="match status" value="1"/>
</dbReference>
<feature type="domain" description="Methyltransferase" evidence="13">
    <location>
        <begin position="46"/>
        <end position="140"/>
    </location>
</feature>
<dbReference type="InterPro" id="IPR041698">
    <property type="entry name" value="Methyltransf_25"/>
</dbReference>
<protein>
    <recommendedName>
        <fullName evidence="10">2-heptyl-1-hydroxyquinolin-4(1H)-one methyltransferase</fullName>
        <ecNumber evidence="9">2.1.1.374</ecNumber>
    </recommendedName>
    <alternativeName>
        <fullName evidence="11">Heterocyclic toxin methyltransferase</fullName>
    </alternativeName>
</protein>
<keyword evidence="4" id="KW-0963">Cytoplasm</keyword>
<dbReference type="InterPro" id="IPR029063">
    <property type="entry name" value="SAM-dependent_MTases_sf"/>
</dbReference>
<dbReference type="GO" id="GO:0005737">
    <property type="term" value="C:cytoplasm"/>
    <property type="evidence" value="ECO:0007669"/>
    <property type="project" value="UniProtKB-SubCell"/>
</dbReference>
<comment type="catalytic activity">
    <reaction evidence="8">
        <text>2-heptyl-1-hydroxy-4(1H)-quinolinone + S-adenosyl-L-methionine = 2-heptyl-1-methoxy-4(1H)-quinolinone + S-adenosyl-L-homocysteine + H(+)</text>
        <dbReference type="Rhea" id="RHEA:65924"/>
        <dbReference type="ChEBI" id="CHEBI:15378"/>
        <dbReference type="ChEBI" id="CHEBI:57856"/>
        <dbReference type="ChEBI" id="CHEBI:59789"/>
        <dbReference type="ChEBI" id="CHEBI:157768"/>
        <dbReference type="ChEBI" id="CHEBI:157769"/>
        <dbReference type="EC" id="2.1.1.374"/>
    </reaction>
    <physiologicalReaction direction="left-to-right" evidence="8">
        <dbReference type="Rhea" id="RHEA:65925"/>
    </physiologicalReaction>
</comment>